<organism evidence="2">
    <name type="scientific">Homo sapiens</name>
    <name type="common">Human</name>
    <dbReference type="NCBI Taxonomy" id="9606"/>
    <lineage>
        <taxon>Eukaryota</taxon>
        <taxon>Metazoa</taxon>
        <taxon>Chordata</taxon>
        <taxon>Craniata</taxon>
        <taxon>Vertebrata</taxon>
        <taxon>Euteleostomi</taxon>
        <taxon>Mammalia</taxon>
        <taxon>Eutheria</taxon>
        <taxon>Euarchontoglires</taxon>
        <taxon>Primates</taxon>
        <taxon>Haplorrhini</taxon>
        <taxon>Catarrhini</taxon>
        <taxon>Hominidae</taxon>
        <taxon>Homo</taxon>
    </lineage>
</organism>
<evidence type="ECO:0000313" key="3">
    <source>
        <dbReference type="EMBL" id="BAF42047.1"/>
    </source>
</evidence>
<dbReference type="EMBL" id="AB050001">
    <property type="protein sequence ID" value="BAF42046.1"/>
    <property type="molecule type" value="mRNA"/>
</dbReference>
<evidence type="ECO:0000313" key="2">
    <source>
        <dbReference type="EMBL" id="BAF42046.1"/>
    </source>
</evidence>
<dbReference type="EMBL" id="AB050002">
    <property type="protein sequence ID" value="BAF42047.1"/>
    <property type="molecule type" value="mRNA"/>
</dbReference>
<dbReference type="EMBL" id="AB050003">
    <property type="protein sequence ID" value="BAF42048.1"/>
    <property type="molecule type" value="mRNA"/>
</dbReference>
<proteinExistence type="evidence at transcript level"/>
<protein>
    <submittedName>
        <fullName evidence="2">TSL</fullName>
    </submittedName>
</protein>
<reference evidence="2" key="1">
    <citation type="submission" date="2000-10" db="EMBL/GenBank/DDBJ databases">
        <title>A NEW PARTNER GENE OF THE TEL/ETV6, AF7p15, CLONED IN ACUTE MYELOID LEUKEMIA WITH t(7;12)(p15;p13).</title>
        <authorList>
            <person name="Yuji K."/>
            <person name="Mitani K."/>
            <person name="Ueno H."/>
            <person name="Sato Y."/>
            <person name="Ikawa S."/>
            <person name="Hangaishi A."/>
            <person name="Ogawa S."/>
            <person name="Suzuki T."/>
            <person name="Nakamoto T."/>
            <person name="Qiao Y."/>
            <person name="Kurokawa M."/>
            <person name="Hirai H."/>
        </authorList>
    </citation>
    <scope>NUCLEOTIDE SEQUENCE</scope>
    <source>
        <tissue evidence="2">Testis</tissue>
    </source>
</reference>
<dbReference type="AlphaFoldDB" id="A0ZNI9"/>
<name>A0ZNI9_HUMAN</name>
<accession>A0ZNI9</accession>
<feature type="compositionally biased region" description="Polar residues" evidence="1">
    <location>
        <begin position="36"/>
        <end position="50"/>
    </location>
</feature>
<evidence type="ECO:0000313" key="4">
    <source>
        <dbReference type="EMBL" id="BAF42048.1"/>
    </source>
</evidence>
<sequence length="64" mass="6915">MAEANQSQDLNQGTNQLCTGMRFLHLPVPGIPPCFLTNQQSPHFSPTCSDPLQAPSPNPGGRRI</sequence>
<evidence type="ECO:0000256" key="1">
    <source>
        <dbReference type="SAM" id="MobiDB-lite"/>
    </source>
</evidence>
<gene>
    <name evidence="2" type="primary">TSL-A</name>
    <name evidence="3" type="synonym">TSL-B</name>
    <name evidence="4" type="synonym">TSL-C</name>
</gene>
<feature type="region of interest" description="Disordered" evidence="1">
    <location>
        <begin position="36"/>
        <end position="64"/>
    </location>
</feature>